<organism evidence="3 4">
    <name type="scientific">Thermus oshimai JL-2</name>
    <dbReference type="NCBI Taxonomy" id="751945"/>
    <lineage>
        <taxon>Bacteria</taxon>
        <taxon>Thermotogati</taxon>
        <taxon>Deinococcota</taxon>
        <taxon>Deinococci</taxon>
        <taxon>Thermales</taxon>
        <taxon>Thermaceae</taxon>
        <taxon>Thermus</taxon>
    </lineage>
</organism>
<evidence type="ECO:0000313" key="3">
    <source>
        <dbReference type="EMBL" id="AFV76160.1"/>
    </source>
</evidence>
<proteinExistence type="predicted"/>
<dbReference type="Gene3D" id="3.40.140.10">
    <property type="entry name" value="Cytidine Deaminase, domain 2"/>
    <property type="match status" value="1"/>
</dbReference>
<dbReference type="Proteomes" id="UP000000211">
    <property type="component" value="Chromosome"/>
</dbReference>
<dbReference type="SUPFAM" id="SSF53927">
    <property type="entry name" value="Cytidine deaminase-like"/>
    <property type="match status" value="1"/>
</dbReference>
<dbReference type="Pfam" id="PF02634">
    <property type="entry name" value="FdhD-NarQ"/>
    <property type="match status" value="1"/>
</dbReference>
<reference evidence="3 4" key="1">
    <citation type="journal article" date="2013" name="Genome Announc.">
        <title>Whole Genome Sequencing of Thermus oshimai JL-2 and Thermus thermophilus JL-18, Incomplete Denitrifiers from the United States Great Basin.</title>
        <authorList>
            <person name="Murugapiran S.K."/>
            <person name="Huntemann M."/>
            <person name="Wei C.L."/>
            <person name="Han J."/>
            <person name="Detter J.C."/>
            <person name="Han C.S."/>
            <person name="Erkkila T.H."/>
            <person name="Teshima H."/>
            <person name="Chen A."/>
            <person name="Kyrpides N."/>
            <person name="Mavrommatis K."/>
            <person name="Markowitz V."/>
            <person name="Szeto E."/>
            <person name="Ivanova N."/>
            <person name="Pagani I."/>
            <person name="Lam J."/>
            <person name="McDonald A.I."/>
            <person name="Dodsworth J.A."/>
            <person name="Pati A."/>
            <person name="Goodwin L."/>
            <person name="Peters L."/>
            <person name="Pitluck S."/>
            <person name="Woyke T."/>
            <person name="Hedlund B.P."/>
        </authorList>
    </citation>
    <scope>NUCLEOTIDE SEQUENCE</scope>
    <source>
        <strain evidence="3 4">JL-2</strain>
    </source>
</reference>
<dbReference type="PANTHER" id="PTHR30592">
    <property type="entry name" value="FORMATE DEHYDROGENASE"/>
    <property type="match status" value="1"/>
</dbReference>
<accession>K7QZ89</accession>
<keyword evidence="1" id="KW-0963">Cytoplasm</keyword>
<dbReference type="EMBL" id="CP003249">
    <property type="protein sequence ID" value="AFV76160.1"/>
    <property type="molecule type" value="Genomic_DNA"/>
</dbReference>
<dbReference type="GO" id="GO:0016783">
    <property type="term" value="F:sulfurtransferase activity"/>
    <property type="evidence" value="ECO:0007669"/>
    <property type="project" value="InterPro"/>
</dbReference>
<dbReference type="STRING" id="751945.Theos_1111"/>
<gene>
    <name evidence="3" type="ORF">Theos_1111</name>
</gene>
<dbReference type="GO" id="GO:0006777">
    <property type="term" value="P:Mo-molybdopterin cofactor biosynthetic process"/>
    <property type="evidence" value="ECO:0007669"/>
    <property type="project" value="UniProtKB-KW"/>
</dbReference>
<dbReference type="PATRIC" id="fig|751945.3.peg.1105"/>
<keyword evidence="2" id="KW-0501">Molybdenum cofactor biosynthesis</keyword>
<dbReference type="RefSeq" id="WP_016329351.1">
    <property type="nucleotide sequence ID" value="NC_019386.1"/>
</dbReference>
<dbReference type="OrthoDB" id="9782042at2"/>
<keyword evidence="4" id="KW-1185">Reference proteome</keyword>
<name>K7QZ89_THEOS</name>
<protein>
    <submittedName>
        <fullName evidence="3">Uncharacterized protein required for formate dehydrogenase activity</fullName>
    </submittedName>
</protein>
<dbReference type="eggNOG" id="COG1526">
    <property type="taxonomic scope" value="Bacteria"/>
</dbReference>
<dbReference type="AlphaFoldDB" id="K7QZ89"/>
<dbReference type="KEGG" id="tos:Theos_1111"/>
<evidence type="ECO:0000313" key="4">
    <source>
        <dbReference type="Proteomes" id="UP000000211"/>
    </source>
</evidence>
<dbReference type="HOGENOM" id="CLU_056887_3_0_0"/>
<evidence type="ECO:0000256" key="2">
    <source>
        <dbReference type="ARBA" id="ARBA00023150"/>
    </source>
</evidence>
<dbReference type="PANTHER" id="PTHR30592:SF1">
    <property type="entry name" value="SULFUR CARRIER PROTEIN FDHD"/>
    <property type="match status" value="1"/>
</dbReference>
<dbReference type="InterPro" id="IPR003786">
    <property type="entry name" value="FdhD"/>
</dbReference>
<sequence>MWRYQKGRFFQEDFPLPQEATLLLCLNGEPWTALSYTPGEELLLALGHLYLSGVVGGLEGLTWQVGDGVVNLNLPQRPKRGLGVRDSGCAAGLRFGEAPLRPLPPVSLDPGLPPRLLSELRREARAYAETRGIHGAALFDLEGRLLYLNEDIGRHNAVDRLMGYMLLEGIKPPVLLAVTGRVSREMAAKAIAMGAVLLASRTGATAPAVDLAKRYGLALAAYVRPESYRLYAPGGLTIPMPNPTD</sequence>
<evidence type="ECO:0000256" key="1">
    <source>
        <dbReference type="ARBA" id="ARBA00022490"/>
    </source>
</evidence>
<dbReference type="InterPro" id="IPR016193">
    <property type="entry name" value="Cytidine_deaminase-like"/>
</dbReference>